<dbReference type="GO" id="GO:0045892">
    <property type="term" value="P:negative regulation of DNA-templated transcription"/>
    <property type="evidence" value="ECO:0007669"/>
    <property type="project" value="InterPro"/>
</dbReference>
<dbReference type="AlphaFoldDB" id="C6PZZ3"/>
<dbReference type="PATRIC" id="fig|536227.13.peg.4"/>
<dbReference type="EMBL" id="HM590571">
    <property type="protein sequence ID" value="ADO12122.1"/>
    <property type="molecule type" value="Genomic_DNA"/>
</dbReference>
<dbReference type="KEGG" id="cck:Ccar_25870"/>
<dbReference type="Pfam" id="PF07022">
    <property type="entry name" value="Phage_CI_repr"/>
    <property type="match status" value="1"/>
</dbReference>
<dbReference type="OrthoDB" id="1653613at2"/>
<evidence type="ECO:0000313" key="2">
    <source>
        <dbReference type="EMBL" id="ADO12122.1"/>
    </source>
</evidence>
<keyword evidence="4" id="KW-1185">Reference proteome</keyword>
<evidence type="ECO:0000313" key="3">
    <source>
        <dbReference type="EMBL" id="EET85203.1"/>
    </source>
</evidence>
<reference evidence="2" key="2">
    <citation type="journal article" date="2010" name="PLoS ONE">
        <title>Genomic analysis of carbon monoxide utilization and butanol production by Clostridium carboxidivorans strain P7T.</title>
        <authorList>
            <person name="Bruant G."/>
            <person name="Levesque M.-J."/>
            <person name="Peter C."/>
            <person name="Guiot S.R."/>
            <person name="Masson L."/>
        </authorList>
    </citation>
    <scope>NUCLEOTIDE SEQUENCE</scope>
    <source>
        <strain evidence="2">P7</strain>
        <plasmid evidence="2">p19</plasmid>
    </source>
</reference>
<evidence type="ECO:0000313" key="4">
    <source>
        <dbReference type="Proteomes" id="UP000004198"/>
    </source>
</evidence>
<dbReference type="eggNOG" id="ENOG5033FST">
    <property type="taxonomic scope" value="Bacteria"/>
</dbReference>
<proteinExistence type="predicted"/>
<dbReference type="InterPro" id="IPR010744">
    <property type="entry name" value="Phage_CI_N"/>
</dbReference>
<sequence>MSVSSKIKALLKLKGKGNEELANHLDISKQSLSNKFYRDSFSTQDLIKISTFLGYTLAFVIDESQMIILDKSDLKGEGAK</sequence>
<dbReference type="CDD" id="cd00093">
    <property type="entry name" value="HTH_XRE"/>
    <property type="match status" value="1"/>
</dbReference>
<reference evidence="3 4" key="1">
    <citation type="submission" date="2009-06" db="EMBL/GenBank/DDBJ databases">
        <title>The draft genome of Clostridium carboxidivorans P7.</title>
        <authorList>
            <consortium name="US DOE Joint Genome Institute (JGI-PGF)"/>
            <person name="Lucas S."/>
            <person name="Copeland A."/>
            <person name="Lapidus A."/>
            <person name="Glavina del Rio T."/>
            <person name="Tice H."/>
            <person name="Bruce D."/>
            <person name="Goodwin L."/>
            <person name="Pitluck S."/>
            <person name="Larimer F."/>
            <person name="Land M.L."/>
            <person name="Hauser L."/>
            <person name="Hemme C.L."/>
        </authorList>
    </citation>
    <scope>NUCLEOTIDE SEQUENCE [LARGE SCALE GENOMIC DNA]</scope>
    <source>
        <strain evidence="3 4">P7</strain>
    </source>
</reference>
<geneLocation type="plasmid" evidence="2">
    <name>p19</name>
</geneLocation>
<dbReference type="InterPro" id="IPR001387">
    <property type="entry name" value="Cro/C1-type_HTH"/>
</dbReference>
<feature type="domain" description="Bacteriophage CI repressor N-terminal" evidence="1">
    <location>
        <begin position="16"/>
        <end position="58"/>
    </location>
</feature>
<gene>
    <name evidence="2" type="ORF">Ccar_4282</name>
    <name evidence="3" type="ORF">CcarbDRAFT_4360</name>
</gene>
<dbReference type="RefSeq" id="WP_007063245.1">
    <property type="nucleotide sequence ID" value="NC_014565.1"/>
</dbReference>
<dbReference type="Proteomes" id="UP000004198">
    <property type="component" value="Unassembled WGS sequence"/>
</dbReference>
<evidence type="ECO:0000259" key="1">
    <source>
        <dbReference type="Pfam" id="PF07022"/>
    </source>
</evidence>
<dbReference type="SUPFAM" id="SSF47413">
    <property type="entry name" value="lambda repressor-like DNA-binding domains"/>
    <property type="match status" value="1"/>
</dbReference>
<dbReference type="InterPro" id="IPR010982">
    <property type="entry name" value="Lambda_DNA-bd_dom_sf"/>
</dbReference>
<dbReference type="EMBL" id="ACVI01000103">
    <property type="protein sequence ID" value="EET85203.1"/>
    <property type="molecule type" value="Genomic_DNA"/>
</dbReference>
<dbReference type="GO" id="GO:0003677">
    <property type="term" value="F:DNA binding"/>
    <property type="evidence" value="ECO:0007669"/>
    <property type="project" value="InterPro"/>
</dbReference>
<dbReference type="Gene3D" id="1.10.260.40">
    <property type="entry name" value="lambda repressor-like DNA-binding domains"/>
    <property type="match status" value="1"/>
</dbReference>
<keyword evidence="2" id="KW-0614">Plasmid</keyword>
<accession>C6PZZ3</accession>
<name>C6PZZ3_9CLOT</name>
<protein>
    <recommendedName>
        <fullName evidence="1">Bacteriophage CI repressor N-terminal domain-containing protein</fullName>
    </recommendedName>
</protein>
<organism evidence="3 4">
    <name type="scientific">Clostridium carboxidivorans P7</name>
    <dbReference type="NCBI Taxonomy" id="536227"/>
    <lineage>
        <taxon>Bacteria</taxon>
        <taxon>Bacillati</taxon>
        <taxon>Bacillota</taxon>
        <taxon>Clostridia</taxon>
        <taxon>Eubacteriales</taxon>
        <taxon>Clostridiaceae</taxon>
        <taxon>Clostridium</taxon>
    </lineage>
</organism>